<accession>A0A7W6D730</accession>
<dbReference type="AlphaFoldDB" id="A0A7W6D730"/>
<reference evidence="2 3" key="1">
    <citation type="submission" date="2020-08" db="EMBL/GenBank/DDBJ databases">
        <title>Genomic Encyclopedia of Type Strains, Phase IV (KMG-IV): sequencing the most valuable type-strain genomes for metagenomic binning, comparative biology and taxonomic classification.</title>
        <authorList>
            <person name="Goeker M."/>
        </authorList>
    </citation>
    <scope>NUCLEOTIDE SEQUENCE [LARGE SCALE GENOMIC DNA]</scope>
    <source>
        <strain evidence="2 3">DSM 100211</strain>
    </source>
</reference>
<feature type="transmembrane region" description="Helical" evidence="1">
    <location>
        <begin position="54"/>
        <end position="72"/>
    </location>
</feature>
<keyword evidence="3" id="KW-1185">Reference proteome</keyword>
<keyword evidence="1" id="KW-1133">Transmembrane helix</keyword>
<evidence type="ECO:0000313" key="2">
    <source>
        <dbReference type="EMBL" id="MBB3977950.1"/>
    </source>
</evidence>
<dbReference type="EMBL" id="JACIEE010000006">
    <property type="protein sequence ID" value="MBB3977950.1"/>
    <property type="molecule type" value="Genomic_DNA"/>
</dbReference>
<proteinExistence type="predicted"/>
<evidence type="ECO:0000313" key="3">
    <source>
        <dbReference type="Proteomes" id="UP000574761"/>
    </source>
</evidence>
<gene>
    <name evidence="2" type="ORF">GGQ64_003164</name>
</gene>
<protein>
    <submittedName>
        <fullName evidence="2">Uncharacterized protein</fullName>
    </submittedName>
</protein>
<comment type="caution">
    <text evidence="2">The sequence shown here is derived from an EMBL/GenBank/DDBJ whole genome shotgun (WGS) entry which is preliminary data.</text>
</comment>
<keyword evidence="1" id="KW-0812">Transmembrane</keyword>
<organism evidence="2 3">
    <name type="scientific">Mycoplana azooxidifex</name>
    <dbReference type="NCBI Taxonomy" id="1636188"/>
    <lineage>
        <taxon>Bacteria</taxon>
        <taxon>Pseudomonadati</taxon>
        <taxon>Pseudomonadota</taxon>
        <taxon>Alphaproteobacteria</taxon>
        <taxon>Hyphomicrobiales</taxon>
        <taxon>Rhizobiaceae</taxon>
        <taxon>Mycoplana</taxon>
    </lineage>
</organism>
<sequence>MATHRDQSAPTPFSTRTVFAWATIRAAERARRMQMRRRTEAGGGRGRGRASTGVRLGIALASIAAGIGWLLFG</sequence>
<dbReference type="RefSeq" id="WP_183805903.1">
    <property type="nucleotide sequence ID" value="NZ_JACIEE010000006.1"/>
</dbReference>
<evidence type="ECO:0000256" key="1">
    <source>
        <dbReference type="SAM" id="Phobius"/>
    </source>
</evidence>
<name>A0A7W6D730_9HYPH</name>
<dbReference type="Proteomes" id="UP000574761">
    <property type="component" value="Unassembled WGS sequence"/>
</dbReference>
<keyword evidence="1" id="KW-0472">Membrane</keyword>